<dbReference type="PANTHER" id="PTHR45982:SF1">
    <property type="entry name" value="REGULATOR OF CHROMOSOME CONDENSATION"/>
    <property type="match status" value="1"/>
</dbReference>
<dbReference type="Gene3D" id="2.130.10.30">
    <property type="entry name" value="Regulator of chromosome condensation 1/beta-lactamase-inhibitor protein II"/>
    <property type="match status" value="1"/>
</dbReference>
<proteinExistence type="predicted"/>
<evidence type="ECO:0000313" key="2">
    <source>
        <dbReference type="EMBL" id="MDC0679220.1"/>
    </source>
</evidence>
<protein>
    <submittedName>
        <fullName evidence="2">Uncharacterized protein</fullName>
    </submittedName>
</protein>
<organism evidence="2 3">
    <name type="scientific">Sorangium atrum</name>
    <dbReference type="NCBI Taxonomy" id="2995308"/>
    <lineage>
        <taxon>Bacteria</taxon>
        <taxon>Pseudomonadati</taxon>
        <taxon>Myxococcota</taxon>
        <taxon>Polyangia</taxon>
        <taxon>Polyangiales</taxon>
        <taxon>Polyangiaceae</taxon>
        <taxon>Sorangium</taxon>
    </lineage>
</organism>
<comment type="caution">
    <text evidence="2">The sequence shown here is derived from an EMBL/GenBank/DDBJ whole genome shotgun (WGS) entry which is preliminary data.</text>
</comment>
<dbReference type="EMBL" id="JAQNDK010000002">
    <property type="protein sequence ID" value="MDC0679220.1"/>
    <property type="molecule type" value="Genomic_DNA"/>
</dbReference>
<accession>A0ABT5BYI8</accession>
<sequence>MQISLGAAHSCAVKTGDELYCWGSDEEGQIGNGAAEQSGYATPLLVRSELRQVAAGQDHTCAIKTSDGGVLCWGRNFDGQLGNGGQEASPSPVNVLAPLAAGVDEVAAGDRHTRARARAPRSTVSATITTLKSRARKAQ</sequence>
<dbReference type="InterPro" id="IPR000408">
    <property type="entry name" value="Reg_chr_condens"/>
</dbReference>
<dbReference type="RefSeq" id="WP_272096177.1">
    <property type="nucleotide sequence ID" value="NZ_JAQNDK010000002.1"/>
</dbReference>
<evidence type="ECO:0000256" key="1">
    <source>
        <dbReference type="SAM" id="MobiDB-lite"/>
    </source>
</evidence>
<dbReference type="InterPro" id="IPR009091">
    <property type="entry name" value="RCC1/BLIP-II"/>
</dbReference>
<dbReference type="InterPro" id="IPR051553">
    <property type="entry name" value="Ran_GTPase-activating"/>
</dbReference>
<feature type="compositionally biased region" description="Polar residues" evidence="1">
    <location>
        <begin position="122"/>
        <end position="132"/>
    </location>
</feature>
<feature type="region of interest" description="Disordered" evidence="1">
    <location>
        <begin position="110"/>
        <end position="139"/>
    </location>
</feature>
<evidence type="ECO:0000313" key="3">
    <source>
        <dbReference type="Proteomes" id="UP001217485"/>
    </source>
</evidence>
<reference evidence="2 3" key="1">
    <citation type="submission" date="2023-01" db="EMBL/GenBank/DDBJ databases">
        <title>Minimal conservation of predation-associated metabolite biosynthetic gene clusters underscores biosynthetic potential of Myxococcota including descriptions for ten novel species: Archangium lansinium sp. nov., Myxococcus landrumus sp. nov., Nannocystis bai.</title>
        <authorList>
            <person name="Ahearne A."/>
            <person name="Stevens C."/>
            <person name="Dowd S."/>
        </authorList>
    </citation>
    <scope>NUCLEOTIDE SEQUENCE [LARGE SCALE GENOMIC DNA]</scope>
    <source>
        <strain evidence="2 3">WIWO2</strain>
    </source>
</reference>
<gene>
    <name evidence="2" type="ORF">POL72_15860</name>
</gene>
<dbReference type="PROSITE" id="PS50012">
    <property type="entry name" value="RCC1_3"/>
    <property type="match status" value="2"/>
</dbReference>
<dbReference type="PANTHER" id="PTHR45982">
    <property type="entry name" value="REGULATOR OF CHROMOSOME CONDENSATION"/>
    <property type="match status" value="1"/>
</dbReference>
<dbReference type="Proteomes" id="UP001217485">
    <property type="component" value="Unassembled WGS sequence"/>
</dbReference>
<dbReference type="SUPFAM" id="SSF50985">
    <property type="entry name" value="RCC1/BLIP-II"/>
    <property type="match status" value="1"/>
</dbReference>
<name>A0ABT5BYI8_9BACT</name>
<keyword evidence="3" id="KW-1185">Reference proteome</keyword>
<dbReference type="Pfam" id="PF13540">
    <property type="entry name" value="RCC1_2"/>
    <property type="match status" value="2"/>
</dbReference>